<evidence type="ECO:0000313" key="2">
    <source>
        <dbReference type="Proteomes" id="UP001081071"/>
    </source>
</evidence>
<keyword evidence="2" id="KW-1185">Reference proteome</keyword>
<reference evidence="1" key="1">
    <citation type="submission" date="2022-12" db="EMBL/GenBank/DDBJ databases">
        <authorList>
            <person name="Krivoruchko A.V."/>
            <person name="Elkin A."/>
        </authorList>
    </citation>
    <scope>NUCLEOTIDE SEQUENCE</scope>
    <source>
        <strain evidence="1">IEGM 1391</strain>
    </source>
</reference>
<accession>A0ABT4MHG5</accession>
<dbReference type="EMBL" id="JAPWIJ010000006">
    <property type="protein sequence ID" value="MCZ4520114.1"/>
    <property type="molecule type" value="Genomic_DNA"/>
</dbReference>
<protein>
    <submittedName>
        <fullName evidence="1">SIR2 family protein</fullName>
    </submittedName>
</protein>
<evidence type="ECO:0000313" key="1">
    <source>
        <dbReference type="EMBL" id="MCZ4520114.1"/>
    </source>
</evidence>
<sequence>MAPLIDHVPRHLLDELVEGAWLPIVGAGFSRNAVVQGGKPPVSWIELGAALGSDVDGTDVTSGTLEIISAFEQAFGRVALVDRTASLIRAYDAAPGPTHLAFARVGFANVVTTNFDLLLERAYEQINKGCLPVVDETQLSTPNRYAGPRIIKLHGDINHPARMVITEEDYDQFLHTFPLLVTSVTAMLVERTGILVGYSLDDPDTRQILALIKRRLGRMYRPLWTVQIDCPPHVVSRYERRGVKVINLPKVRGLSIGGELEQFFTELAKYWRDRLPEKSVNADDRVTADFLVLEEPSRICYFAIPAKLIGWYRDFIFPEVEAHGLVPVTARDMFSPPGTISAKLDTLISRAAYVVAEVGDQASEYEVAMAVAQKDASNVLLVLSESRPSVPSALHGRFALMRPARFEVSPDEFVRHFRDWLSSVAQKEFSENAEPERLLRHREYGAALISAVSLLEVALSEIFAANARDSPRPTPLRSMLKEAERRDLFISVEEKLSIEEAVNRRNQTIHTADTISGADSRRLVKAIRQFVDRLRIRNLSATRMQ</sequence>
<proteinExistence type="predicted"/>
<dbReference type="InterPro" id="IPR029035">
    <property type="entry name" value="DHS-like_NAD/FAD-binding_dom"/>
</dbReference>
<name>A0ABT4MHG5_9NOCA</name>
<organism evidence="1 2">
    <name type="scientific">Rhodococcus ruber</name>
    <dbReference type="NCBI Taxonomy" id="1830"/>
    <lineage>
        <taxon>Bacteria</taxon>
        <taxon>Bacillati</taxon>
        <taxon>Actinomycetota</taxon>
        <taxon>Actinomycetes</taxon>
        <taxon>Mycobacteriales</taxon>
        <taxon>Nocardiaceae</taxon>
        <taxon>Rhodococcus</taxon>
    </lineage>
</organism>
<comment type="caution">
    <text evidence="1">The sequence shown here is derived from an EMBL/GenBank/DDBJ whole genome shotgun (WGS) entry which is preliminary data.</text>
</comment>
<dbReference type="SUPFAM" id="SSF52467">
    <property type="entry name" value="DHS-like NAD/FAD-binding domain"/>
    <property type="match status" value="1"/>
</dbReference>
<dbReference type="RefSeq" id="WP_269606059.1">
    <property type="nucleotide sequence ID" value="NZ_JAPWIJ010000006.1"/>
</dbReference>
<dbReference type="Proteomes" id="UP001081071">
    <property type="component" value="Unassembled WGS sequence"/>
</dbReference>
<gene>
    <name evidence="1" type="ORF">O4220_16510</name>
</gene>
<dbReference type="Pfam" id="PF13289">
    <property type="entry name" value="SIR2_2"/>
    <property type="match status" value="1"/>
</dbReference>